<feature type="domain" description="Flavin reductase like" evidence="2">
    <location>
        <begin position="24"/>
        <end position="165"/>
    </location>
</feature>
<dbReference type="SUPFAM" id="SSF50475">
    <property type="entry name" value="FMN-binding split barrel"/>
    <property type="match status" value="1"/>
</dbReference>
<dbReference type="SMART" id="SM00903">
    <property type="entry name" value="Flavin_Reduct"/>
    <property type="match status" value="1"/>
</dbReference>
<evidence type="ECO:0000313" key="4">
    <source>
        <dbReference type="Proteomes" id="UP000003635"/>
    </source>
</evidence>
<evidence type="ECO:0000259" key="2">
    <source>
        <dbReference type="SMART" id="SM00903"/>
    </source>
</evidence>
<proteinExistence type="predicted"/>
<dbReference type="Pfam" id="PF01613">
    <property type="entry name" value="Flavin_Reduct"/>
    <property type="match status" value="1"/>
</dbReference>
<comment type="caution">
    <text evidence="3">The sequence shown here is derived from an EMBL/GenBank/DDBJ whole genome shotgun (WGS) entry which is preliminary data.</text>
</comment>
<dbReference type="HOGENOM" id="CLU_059021_1_4_5"/>
<name>Q2CC08_OCEGH</name>
<dbReference type="GO" id="GO:0010181">
    <property type="term" value="F:FMN binding"/>
    <property type="evidence" value="ECO:0007669"/>
    <property type="project" value="InterPro"/>
</dbReference>
<keyword evidence="1" id="KW-0560">Oxidoreductase</keyword>
<dbReference type="AlphaFoldDB" id="Q2CC08"/>
<dbReference type="STRING" id="314256.OG2516_04898"/>
<protein>
    <submittedName>
        <fullName evidence="3">Nitrilotriacetate monooxygenase component B</fullName>
    </submittedName>
</protein>
<organism evidence="3 4">
    <name type="scientific">Oceanicola granulosus (strain ATCC BAA-861 / DSM 15982 / KCTC 12143 / HTCC2516)</name>
    <dbReference type="NCBI Taxonomy" id="314256"/>
    <lineage>
        <taxon>Bacteria</taxon>
        <taxon>Pseudomonadati</taxon>
        <taxon>Pseudomonadota</taxon>
        <taxon>Alphaproteobacteria</taxon>
        <taxon>Rhodobacterales</taxon>
        <taxon>Roseobacteraceae</taxon>
        <taxon>Oceanicola</taxon>
    </lineage>
</organism>
<dbReference type="GO" id="GO:0004497">
    <property type="term" value="F:monooxygenase activity"/>
    <property type="evidence" value="ECO:0007669"/>
    <property type="project" value="UniProtKB-KW"/>
</dbReference>
<evidence type="ECO:0000313" key="3">
    <source>
        <dbReference type="EMBL" id="EAR50186.1"/>
    </source>
</evidence>
<dbReference type="InterPro" id="IPR002563">
    <property type="entry name" value="Flavin_Rdtase-like_dom"/>
</dbReference>
<sequence>MDGTGAPMTSFDPDTSPRAFRDALGRFATGVTVITTQGPDGPVGITANSFASVSLDPPLVLWCPARATRRYELFADARHYAIHVLDGHQQAICDAFTQSADGFEGLDWRRGEHDVPLIEGCLARFECRLEAAHEGGDHLILVGRVLRAAARDGLPLLFQAGRFVSLKG</sequence>
<dbReference type="EMBL" id="AAOT01000034">
    <property type="protein sequence ID" value="EAR50186.1"/>
    <property type="molecule type" value="Genomic_DNA"/>
</dbReference>
<accession>Q2CC08</accession>
<dbReference type="Proteomes" id="UP000003635">
    <property type="component" value="Unassembled WGS sequence"/>
</dbReference>
<dbReference type="InterPro" id="IPR012349">
    <property type="entry name" value="Split_barrel_FMN-bd"/>
</dbReference>
<dbReference type="PANTHER" id="PTHR30466">
    <property type="entry name" value="FLAVIN REDUCTASE"/>
    <property type="match status" value="1"/>
</dbReference>
<keyword evidence="3" id="KW-0503">Monooxygenase</keyword>
<dbReference type="GO" id="GO:0042602">
    <property type="term" value="F:riboflavin reductase (NADPH) activity"/>
    <property type="evidence" value="ECO:0007669"/>
    <property type="project" value="TreeGrafter"/>
</dbReference>
<dbReference type="InterPro" id="IPR050268">
    <property type="entry name" value="NADH-dep_flavin_reductase"/>
</dbReference>
<dbReference type="Gene3D" id="2.30.110.10">
    <property type="entry name" value="Electron Transport, Fmn-binding Protein, Chain A"/>
    <property type="match status" value="1"/>
</dbReference>
<keyword evidence="4" id="KW-1185">Reference proteome</keyword>
<dbReference type="eggNOG" id="COG1853">
    <property type="taxonomic scope" value="Bacteria"/>
</dbReference>
<evidence type="ECO:0000256" key="1">
    <source>
        <dbReference type="ARBA" id="ARBA00023002"/>
    </source>
</evidence>
<dbReference type="RefSeq" id="WP_007254507.1">
    <property type="nucleotide sequence ID" value="NZ_CH724107.1"/>
</dbReference>
<reference evidence="3 4" key="1">
    <citation type="journal article" date="2010" name="J. Bacteriol.">
        <title>Genome sequences of Oceanicola granulosus HTCC2516(T) and Oceanicola batsensis HTCC2597(TDelta).</title>
        <authorList>
            <person name="Thrash J.C."/>
            <person name="Cho J.C."/>
            <person name="Vergin K.L."/>
            <person name="Giovannoni S.J."/>
        </authorList>
    </citation>
    <scope>NUCLEOTIDE SEQUENCE [LARGE SCALE GENOMIC DNA]</scope>
    <source>
        <strain evidence="4">ATCC BAA-861 / DSM 15982 / KCTC 12143 / HTCC2516</strain>
    </source>
</reference>
<gene>
    <name evidence="3" type="ORF">OG2516_04898</name>
</gene>
<dbReference type="PANTHER" id="PTHR30466:SF1">
    <property type="entry name" value="FMN REDUCTASE (NADH) RUTF"/>
    <property type="match status" value="1"/>
</dbReference>